<dbReference type="GO" id="GO:0003899">
    <property type="term" value="F:DNA-directed RNA polymerase activity"/>
    <property type="evidence" value="ECO:0007669"/>
    <property type="project" value="UniProtKB-EC"/>
</dbReference>
<dbReference type="SMART" id="SM01409">
    <property type="entry name" value="RNA_pol_Rpb6"/>
    <property type="match status" value="1"/>
</dbReference>
<keyword evidence="6" id="KW-0804">Transcription</keyword>
<dbReference type="HAMAP" id="MF_00366">
    <property type="entry name" value="RNApol_bact_RpoZ"/>
    <property type="match status" value="1"/>
</dbReference>
<accession>A0A6J6H0P7</accession>
<dbReference type="InterPro" id="IPR006110">
    <property type="entry name" value="Pol_omega/Rpo6/RPB6"/>
</dbReference>
<dbReference type="EMBL" id="CAEZSL010000223">
    <property type="protein sequence ID" value="CAB4554456.1"/>
    <property type="molecule type" value="Genomic_DNA"/>
</dbReference>
<dbReference type="EC" id="2.7.7.6" evidence="2"/>
<dbReference type="PANTHER" id="PTHR34476">
    <property type="entry name" value="DNA-DIRECTED RNA POLYMERASE SUBUNIT OMEGA"/>
    <property type="match status" value="1"/>
</dbReference>
<dbReference type="Gene3D" id="3.90.940.10">
    <property type="match status" value="1"/>
</dbReference>
<dbReference type="GO" id="GO:0003677">
    <property type="term" value="F:DNA binding"/>
    <property type="evidence" value="ECO:0007669"/>
    <property type="project" value="InterPro"/>
</dbReference>
<dbReference type="InterPro" id="IPR036161">
    <property type="entry name" value="RPB6/omega-like_sf"/>
</dbReference>
<proteinExistence type="inferred from homology"/>
<dbReference type="GO" id="GO:0000428">
    <property type="term" value="C:DNA-directed RNA polymerase complex"/>
    <property type="evidence" value="ECO:0007669"/>
    <property type="project" value="UniProtKB-KW"/>
</dbReference>
<dbReference type="AlphaFoldDB" id="A0A6J6H0P7"/>
<dbReference type="Pfam" id="PF01192">
    <property type="entry name" value="RNA_pol_Rpb6"/>
    <property type="match status" value="1"/>
</dbReference>
<organism evidence="9">
    <name type="scientific">freshwater metagenome</name>
    <dbReference type="NCBI Taxonomy" id="449393"/>
    <lineage>
        <taxon>unclassified sequences</taxon>
        <taxon>metagenomes</taxon>
        <taxon>ecological metagenomes</taxon>
    </lineage>
</organism>
<evidence type="ECO:0000313" key="12">
    <source>
        <dbReference type="EMBL" id="CAB5110954.1"/>
    </source>
</evidence>
<dbReference type="NCBIfam" id="TIGR00690">
    <property type="entry name" value="rpoZ"/>
    <property type="match status" value="1"/>
</dbReference>
<dbReference type="GO" id="GO:0006351">
    <property type="term" value="P:DNA-templated transcription"/>
    <property type="evidence" value="ECO:0007669"/>
    <property type="project" value="InterPro"/>
</dbReference>
<keyword evidence="3" id="KW-0240">DNA-directed RNA polymerase</keyword>
<evidence type="ECO:0000313" key="8">
    <source>
        <dbReference type="EMBL" id="CAB4554456.1"/>
    </source>
</evidence>
<evidence type="ECO:0000256" key="7">
    <source>
        <dbReference type="ARBA" id="ARBA00048552"/>
    </source>
</evidence>
<evidence type="ECO:0000313" key="10">
    <source>
        <dbReference type="EMBL" id="CAB4635801.1"/>
    </source>
</evidence>
<sequence>MPANNDSMMTPQLEDLLGKVDSKFSLVTLAASRARELQDYYAKMGSVSSKVVPPQVASLRKPLSMGFEEIAADKIVRVPAEEMAERAAAEEAAMADAAALRAAEAAAILGTAQAVTEVGVDDADSGDA</sequence>
<dbReference type="EMBL" id="CAEZVL010000153">
    <property type="protein sequence ID" value="CAB4635801.1"/>
    <property type="molecule type" value="Genomic_DNA"/>
</dbReference>
<dbReference type="EMBL" id="CAFBQJ010000131">
    <property type="protein sequence ID" value="CAB5050198.1"/>
    <property type="molecule type" value="Genomic_DNA"/>
</dbReference>
<protein>
    <recommendedName>
        <fullName evidence="2">DNA-directed RNA polymerase</fullName>
        <ecNumber evidence="2">2.7.7.6</ecNumber>
    </recommendedName>
</protein>
<dbReference type="SUPFAM" id="SSF63562">
    <property type="entry name" value="RPB6/omega subunit-like"/>
    <property type="match status" value="1"/>
</dbReference>
<keyword evidence="4" id="KW-0808">Transferase</keyword>
<evidence type="ECO:0000256" key="2">
    <source>
        <dbReference type="ARBA" id="ARBA00012418"/>
    </source>
</evidence>
<evidence type="ECO:0000313" key="11">
    <source>
        <dbReference type="EMBL" id="CAB5050198.1"/>
    </source>
</evidence>
<keyword evidence="5" id="KW-0548">Nucleotidyltransferase</keyword>
<comment type="similarity">
    <text evidence="1">Belongs to the RNA polymerase subunit omega family.</text>
</comment>
<evidence type="ECO:0000256" key="6">
    <source>
        <dbReference type="ARBA" id="ARBA00023163"/>
    </source>
</evidence>
<dbReference type="EMBL" id="CAFBRX010000008">
    <property type="protein sequence ID" value="CAB5110954.1"/>
    <property type="molecule type" value="Genomic_DNA"/>
</dbReference>
<evidence type="ECO:0000256" key="4">
    <source>
        <dbReference type="ARBA" id="ARBA00022679"/>
    </source>
</evidence>
<name>A0A6J6H0P7_9ZZZZ</name>
<gene>
    <name evidence="8" type="ORF">UFOPK1421_01503</name>
    <name evidence="9" type="ORF">UFOPK1820_01026</name>
    <name evidence="10" type="ORF">UFOPK1960_00965</name>
    <name evidence="11" type="ORF">UFOPK4275_00795</name>
    <name evidence="12" type="ORF">UFOPK4422_00165</name>
</gene>
<evidence type="ECO:0000256" key="5">
    <source>
        <dbReference type="ARBA" id="ARBA00022695"/>
    </source>
</evidence>
<comment type="catalytic activity">
    <reaction evidence="7">
        <text>RNA(n) + a ribonucleoside 5'-triphosphate = RNA(n+1) + diphosphate</text>
        <dbReference type="Rhea" id="RHEA:21248"/>
        <dbReference type="Rhea" id="RHEA-COMP:14527"/>
        <dbReference type="Rhea" id="RHEA-COMP:17342"/>
        <dbReference type="ChEBI" id="CHEBI:33019"/>
        <dbReference type="ChEBI" id="CHEBI:61557"/>
        <dbReference type="ChEBI" id="CHEBI:140395"/>
        <dbReference type="EC" id="2.7.7.6"/>
    </reaction>
</comment>
<evidence type="ECO:0000313" key="9">
    <source>
        <dbReference type="EMBL" id="CAB4605429.1"/>
    </source>
</evidence>
<dbReference type="EMBL" id="CAEZUK010000174">
    <property type="protein sequence ID" value="CAB4605429.1"/>
    <property type="molecule type" value="Genomic_DNA"/>
</dbReference>
<evidence type="ECO:0000256" key="3">
    <source>
        <dbReference type="ARBA" id="ARBA00022478"/>
    </source>
</evidence>
<reference evidence="9" key="1">
    <citation type="submission" date="2020-05" db="EMBL/GenBank/DDBJ databases">
        <authorList>
            <person name="Chiriac C."/>
            <person name="Salcher M."/>
            <person name="Ghai R."/>
            <person name="Kavagutti S V."/>
        </authorList>
    </citation>
    <scope>NUCLEOTIDE SEQUENCE</scope>
</reference>
<dbReference type="PANTHER" id="PTHR34476:SF1">
    <property type="entry name" value="DNA-DIRECTED RNA POLYMERASE SUBUNIT OMEGA"/>
    <property type="match status" value="1"/>
</dbReference>
<dbReference type="InterPro" id="IPR003716">
    <property type="entry name" value="DNA-dir_RNA_pol_omega"/>
</dbReference>
<evidence type="ECO:0000256" key="1">
    <source>
        <dbReference type="ARBA" id="ARBA00006711"/>
    </source>
</evidence>